<accession>A0ABQ3AZA3</accession>
<gene>
    <name evidence="2" type="ORF">GCM10010326_78230</name>
</gene>
<evidence type="ECO:0000256" key="1">
    <source>
        <dbReference type="SAM" id="MobiDB-lite"/>
    </source>
</evidence>
<comment type="caution">
    <text evidence="2">The sequence shown here is derived from an EMBL/GenBank/DDBJ whole genome shotgun (WGS) entry which is preliminary data.</text>
</comment>
<dbReference type="EMBL" id="BMUU01000032">
    <property type="protein sequence ID" value="GGY72523.1"/>
    <property type="molecule type" value="Genomic_DNA"/>
</dbReference>
<feature type="region of interest" description="Disordered" evidence="1">
    <location>
        <begin position="1"/>
        <end position="66"/>
    </location>
</feature>
<name>A0ABQ3AZA3_9ACTN</name>
<evidence type="ECO:0000313" key="2">
    <source>
        <dbReference type="EMBL" id="GGY72523.1"/>
    </source>
</evidence>
<keyword evidence="3" id="KW-1185">Reference proteome</keyword>
<sequence length="91" mass="10132">MSPTLRRQRGVLFPPRPFRARTPDPAGSPAAHTRLLAQFPAPLNPLSTADRRGRSRSSPRPQPYRCWGTYSPSWGSPLALKALGEIEDERP</sequence>
<proteinExistence type="predicted"/>
<evidence type="ECO:0000313" key="3">
    <source>
        <dbReference type="Proteomes" id="UP000600946"/>
    </source>
</evidence>
<organism evidence="2 3">
    <name type="scientific">Streptomyces xanthochromogenes</name>
    <dbReference type="NCBI Taxonomy" id="67384"/>
    <lineage>
        <taxon>Bacteria</taxon>
        <taxon>Bacillati</taxon>
        <taxon>Actinomycetota</taxon>
        <taxon>Actinomycetes</taxon>
        <taxon>Kitasatosporales</taxon>
        <taxon>Streptomycetaceae</taxon>
        <taxon>Streptomyces</taxon>
    </lineage>
</organism>
<feature type="compositionally biased region" description="Low complexity" evidence="1">
    <location>
        <begin position="56"/>
        <end position="65"/>
    </location>
</feature>
<dbReference type="Proteomes" id="UP000600946">
    <property type="component" value="Unassembled WGS sequence"/>
</dbReference>
<reference evidence="3" key="1">
    <citation type="journal article" date="2019" name="Int. J. Syst. Evol. Microbiol.">
        <title>The Global Catalogue of Microorganisms (GCM) 10K type strain sequencing project: providing services to taxonomists for standard genome sequencing and annotation.</title>
        <authorList>
            <consortium name="The Broad Institute Genomics Platform"/>
            <consortium name="The Broad Institute Genome Sequencing Center for Infectious Disease"/>
            <person name="Wu L."/>
            <person name="Ma J."/>
        </authorList>
    </citation>
    <scope>NUCLEOTIDE SEQUENCE [LARGE SCALE GENOMIC DNA]</scope>
    <source>
        <strain evidence="3">JCM 4594</strain>
    </source>
</reference>
<protein>
    <submittedName>
        <fullName evidence="2">Uncharacterized protein</fullName>
    </submittedName>
</protein>